<feature type="compositionally biased region" description="Basic and acidic residues" evidence="1">
    <location>
        <begin position="1306"/>
        <end position="1318"/>
    </location>
</feature>
<feature type="compositionally biased region" description="Basic residues" evidence="1">
    <location>
        <begin position="1267"/>
        <end position="1276"/>
    </location>
</feature>
<feature type="region of interest" description="Disordered" evidence="1">
    <location>
        <begin position="1426"/>
        <end position="1476"/>
    </location>
</feature>
<keyword evidence="2" id="KW-0472">Membrane</keyword>
<evidence type="ECO:0000313" key="3">
    <source>
        <dbReference type="Proteomes" id="UP000038045"/>
    </source>
</evidence>
<dbReference type="Proteomes" id="UP000038045">
    <property type="component" value="Unplaced"/>
</dbReference>
<feature type="compositionally biased region" description="Polar residues" evidence="1">
    <location>
        <begin position="1319"/>
        <end position="1335"/>
    </location>
</feature>
<dbReference type="InterPro" id="IPR016024">
    <property type="entry name" value="ARM-type_fold"/>
</dbReference>
<keyword evidence="2" id="KW-0812">Transmembrane</keyword>
<evidence type="ECO:0000313" key="4">
    <source>
        <dbReference type="WBParaSite" id="PTRK_0001315500.1"/>
    </source>
</evidence>
<evidence type="ECO:0000256" key="2">
    <source>
        <dbReference type="SAM" id="Phobius"/>
    </source>
</evidence>
<feature type="transmembrane region" description="Helical" evidence="2">
    <location>
        <begin position="1054"/>
        <end position="1075"/>
    </location>
</feature>
<feature type="region of interest" description="Disordered" evidence="1">
    <location>
        <begin position="1224"/>
        <end position="1335"/>
    </location>
</feature>
<dbReference type="SUPFAM" id="SSF48371">
    <property type="entry name" value="ARM repeat"/>
    <property type="match status" value="1"/>
</dbReference>
<feature type="compositionally biased region" description="Acidic residues" evidence="1">
    <location>
        <begin position="1248"/>
        <end position="1260"/>
    </location>
</feature>
<accession>A0A0N4ZWT9</accession>
<dbReference type="Gene3D" id="1.25.10.10">
    <property type="entry name" value="Leucine-rich Repeat Variant"/>
    <property type="match status" value="1"/>
</dbReference>
<protein>
    <submittedName>
        <fullName evidence="4">Condensin complex subunit 1</fullName>
    </submittedName>
</protein>
<dbReference type="WBParaSite" id="PTRK_0001315500.1">
    <property type="protein sequence ID" value="PTRK_0001315500.1"/>
    <property type="gene ID" value="PTRK_0001315500"/>
</dbReference>
<organism evidence="3 4">
    <name type="scientific">Parastrongyloides trichosuri</name>
    <name type="common">Possum-specific nematode worm</name>
    <dbReference type="NCBI Taxonomy" id="131310"/>
    <lineage>
        <taxon>Eukaryota</taxon>
        <taxon>Metazoa</taxon>
        <taxon>Ecdysozoa</taxon>
        <taxon>Nematoda</taxon>
        <taxon>Chromadorea</taxon>
        <taxon>Rhabditida</taxon>
        <taxon>Tylenchina</taxon>
        <taxon>Panagrolaimomorpha</taxon>
        <taxon>Strongyloidoidea</taxon>
        <taxon>Strongyloididae</taxon>
        <taxon>Parastrongyloides</taxon>
    </lineage>
</organism>
<proteinExistence type="predicted"/>
<feature type="transmembrane region" description="Helical" evidence="2">
    <location>
        <begin position="993"/>
        <end position="1012"/>
    </location>
</feature>
<keyword evidence="3" id="KW-1185">Reference proteome</keyword>
<reference evidence="4" key="1">
    <citation type="submission" date="2017-02" db="UniProtKB">
        <authorList>
            <consortium name="WormBaseParasite"/>
        </authorList>
    </citation>
    <scope>IDENTIFICATION</scope>
</reference>
<dbReference type="InterPro" id="IPR011989">
    <property type="entry name" value="ARM-like"/>
</dbReference>
<keyword evidence="2" id="KW-1133">Transmembrane helix</keyword>
<sequence length="1476" mass="169252">MPPRKDKSTWAPYGLAGLKPSLPDQEIIEKLRKSSKYFSKILGMKEKNDSVLAGFDGAGVSKKIEKAVKETEELRNNRLKYAIWMESLVNDSYFKKCNDEIDVLIACNVIKIVAISCSEIPFRDKETASIIFDKILDIIPKVVDLNGKFFFDYYEILFLIYNCDIETMITDWIGISNLKLTEKLLTSIIKCAEVILPQNASLVIQKRRGNLATLTVRLLEQVFNSMVVCVDTIDVLFYYLVPPQKTNFKMSYELCCKALSKDGSTNVIVQATNIIRNSLTHDTIFNGKRTGNKLFHVITSLEYAVPGFITDIYEDIQKLVVLKSNDNARTCIWMCASNPNSNLINRITDPKHVFQYITDWNDGQKMMYTTLLGKILENHTERSPYIDAFVSSLFKDDFSRGKLEMFKILNKIAGKDPLKISDKIYNSIGRLVSDPDDDIRQKSMMLLANIHQKLVINDSPEDVRDNALYSLSSFFNYLNHSCHADVQRLEKLFVSDILATKFDNEQKLDILEKLYICWNSNGIFTFRVIMRNRSRLFEMVTKILMDFDEKGQITHESLKKDFNNMCGSDFYSEMPKILEALKKSNIFEEILNIYKPANLSISQIQNMLVQFLQKFAEINLDNDVRTNFRKLIERSAPLFMDFSFGYYLITSLLYVTKTCKKEGILRIYYLTSVIRIISENFAYYFLSDECLQELFEVVECFDVEPASECGMYILKNIVSSNVKVGGWASDRRNELQKLINKVFYNGSPKAVEDGVFVLFKILPTEDHAEVTSKLGREFGEQLKDDSPQRVRSLAILTGLAVYSMVKNVSDNVWEDIVNKGNTVITNGFVEVVEDYRNISNIDMREAIMDPASKVLTDFEKKFSYGARHNGLRVPLSKEQFVAFPLYSDTSCNNIIYAIKLVCKTIENRCQKNVNLTKEVADLLKYTILEGKEYWDNFSEDQESSIKYYMSKYLVKLRNNRDLDVLLDYGYVAAASRCLYETKYDARSRFVVKIIKYIMQGGAPIIAILPLVLMNNKYDVEKSVEEAFRNVVLKAFAYLIKMQQRMTHLCKDKPLYFFFFHCEYAVAFTIICLALMPEYGTSMDVNMLKRSLPTLEAIMFIYKDMSSILNHTLIKDILSELRTFKLAIVREKRTKQRPIIEVDRKIWALAELCLALGEKTLDMFKASSQTAPDVVFQPTLFKKIDFNYKDMTSIQALINEIVELEKKPSKIGDIVHSSLETVSKNKAKRKNVRAKPTTASKKNVKAQEIIDDESTDNEVNVEESIRPVRGRKKQNKKVIRDNVSKAPDNDNEQDESVNKINKKKKTINKEKPSVNKPELRNNTQASKNTPTVGTRVTRSRNKNINNVPSENIVPSDLDDEIDKSIHTTPKASKNLESRNVPRVTRSGKPLQKIVEKEHLSIENVSIISPVHGDQEIQTTSLYDMVDKAGGKGDRRKRPALRRNQENAVPSKRGKPIMKPPLASSTPYHAVPDPEQRD</sequence>
<feature type="region of interest" description="Disordered" evidence="1">
    <location>
        <begin position="1365"/>
        <end position="1385"/>
    </location>
</feature>
<evidence type="ECO:0000256" key="1">
    <source>
        <dbReference type="SAM" id="MobiDB-lite"/>
    </source>
</evidence>
<dbReference type="STRING" id="131310.A0A0N4ZWT9"/>
<name>A0A0N4ZWT9_PARTI</name>